<sequence length="275" mass="28901">MQRRQSIRPWNRPARWAAWVLCFGSTLSQAQIAAVPCGTSTLDFSSASAHGGRGSIHMPGAAGIGQVNPGAVGEWWQAVTPNAARAGWWPSQGGDHSSMGQAPRDGYFLLFDIIANGSRAVMYSNQLTNLTIGQEYTVSLWLASAYHVNSPRMTVELLDAAGAVAQQASPVLANVTDNDAPDLPWQQVSFSFKATGASQGIRLREALNTSGLGADLALDDISLSHRCAVQPPVPSGAGPAPVPALDGAGLLLAGTAMGALGAFFARRRPREGRRD</sequence>
<feature type="chain" id="PRO_5032726062" evidence="2">
    <location>
        <begin position="34"/>
        <end position="275"/>
    </location>
</feature>
<dbReference type="Gene3D" id="2.60.120.260">
    <property type="entry name" value="Galactose-binding domain-like"/>
    <property type="match status" value="1"/>
</dbReference>
<keyword evidence="2" id="KW-0732">Signal</keyword>
<proteinExistence type="predicted"/>
<protein>
    <submittedName>
        <fullName evidence="3">Uncharacterized protein</fullName>
    </submittedName>
</protein>
<evidence type="ECO:0000313" key="4">
    <source>
        <dbReference type="Proteomes" id="UP000594778"/>
    </source>
</evidence>
<dbReference type="EMBL" id="CP065668">
    <property type="protein sequence ID" value="QPS07119.1"/>
    <property type="molecule type" value="Genomic_DNA"/>
</dbReference>
<gene>
    <name evidence="3" type="ORF">I6G66_22915</name>
</gene>
<evidence type="ECO:0000313" key="3">
    <source>
        <dbReference type="EMBL" id="QPS07119.1"/>
    </source>
</evidence>
<dbReference type="AlphaFoldDB" id="A0A7T2S1I3"/>
<reference evidence="3 4" key="1">
    <citation type="submission" date="2020-12" db="EMBL/GenBank/DDBJ databases">
        <title>FDA dAtabase for Regulatory Grade micrObial Sequences (FDA-ARGOS): Supporting development and validation of Infectious Disease Dx tests.</title>
        <authorList>
            <person name="Sproer C."/>
            <person name="Gronow S."/>
            <person name="Severitt S."/>
            <person name="Schroder I."/>
            <person name="Tallon L."/>
            <person name="Sadzewicz L."/>
            <person name="Zhao X."/>
            <person name="Boylan J."/>
            <person name="Ott S."/>
            <person name="Bowen H."/>
            <person name="Vavikolanu K."/>
            <person name="Mehta A."/>
            <person name="Aluvathingal J."/>
            <person name="Nadendla S."/>
            <person name="Lowell S."/>
            <person name="Myers T."/>
            <person name="Yan Y."/>
            <person name="Sichtig H."/>
        </authorList>
    </citation>
    <scope>NUCLEOTIDE SEQUENCE [LARGE SCALE GENOMIC DNA]</scope>
    <source>
        <strain evidence="3 4">FDAARGOS_909</strain>
    </source>
</reference>
<evidence type="ECO:0000256" key="1">
    <source>
        <dbReference type="SAM" id="Phobius"/>
    </source>
</evidence>
<keyword evidence="1" id="KW-0472">Membrane</keyword>
<accession>A0A7T2S1I3</accession>
<dbReference type="RefSeq" id="WP_197954679.1">
    <property type="nucleotide sequence ID" value="NZ_CP065668.1"/>
</dbReference>
<feature type="transmembrane region" description="Helical" evidence="1">
    <location>
        <begin position="247"/>
        <end position="265"/>
    </location>
</feature>
<name>A0A7T2S1I3_DELAC</name>
<evidence type="ECO:0000256" key="2">
    <source>
        <dbReference type="SAM" id="SignalP"/>
    </source>
</evidence>
<organism evidence="3 4">
    <name type="scientific">Delftia acidovorans</name>
    <name type="common">Pseudomonas acidovorans</name>
    <name type="synonym">Comamonas acidovorans</name>
    <dbReference type="NCBI Taxonomy" id="80866"/>
    <lineage>
        <taxon>Bacteria</taxon>
        <taxon>Pseudomonadati</taxon>
        <taxon>Pseudomonadota</taxon>
        <taxon>Betaproteobacteria</taxon>
        <taxon>Burkholderiales</taxon>
        <taxon>Comamonadaceae</taxon>
        <taxon>Delftia</taxon>
    </lineage>
</organism>
<keyword evidence="1" id="KW-1133">Transmembrane helix</keyword>
<keyword evidence="1" id="KW-0812">Transmembrane</keyword>
<dbReference type="Proteomes" id="UP000594778">
    <property type="component" value="Chromosome"/>
</dbReference>
<feature type="signal peptide" evidence="2">
    <location>
        <begin position="1"/>
        <end position="33"/>
    </location>
</feature>